<evidence type="ECO:0000313" key="15">
    <source>
        <dbReference type="EMBL" id="KAK3892453.1"/>
    </source>
</evidence>
<feature type="domain" description="Ionotropic glutamate receptor C-terminal" evidence="13">
    <location>
        <begin position="182"/>
        <end position="308"/>
    </location>
</feature>
<dbReference type="InterPro" id="IPR001320">
    <property type="entry name" value="Iontro_rcpt_C"/>
</dbReference>
<keyword evidence="16" id="KW-1185">Reference proteome</keyword>
<comment type="similarity">
    <text evidence="2">Belongs to the glutamate-gated ion channel (TC 1.A.10.1) family.</text>
</comment>
<keyword evidence="12" id="KW-0407">Ion channel</keyword>
<dbReference type="EMBL" id="JAWQEG010000259">
    <property type="protein sequence ID" value="KAK3892453.1"/>
    <property type="molecule type" value="Genomic_DNA"/>
</dbReference>
<keyword evidence="4" id="KW-1003">Cell membrane</keyword>
<dbReference type="Pfam" id="PF10613">
    <property type="entry name" value="Lig_chan-Glu_bd"/>
    <property type="match status" value="1"/>
</dbReference>
<evidence type="ECO:0000256" key="1">
    <source>
        <dbReference type="ARBA" id="ARBA00004651"/>
    </source>
</evidence>
<keyword evidence="3" id="KW-0813">Transport</keyword>
<keyword evidence="11" id="KW-1071">Ligand-gated ion channel</keyword>
<keyword evidence="6" id="KW-1133">Transmembrane helix</keyword>
<evidence type="ECO:0000256" key="3">
    <source>
        <dbReference type="ARBA" id="ARBA00022448"/>
    </source>
</evidence>
<dbReference type="GO" id="GO:0005886">
    <property type="term" value="C:plasma membrane"/>
    <property type="evidence" value="ECO:0007669"/>
    <property type="project" value="UniProtKB-SubCell"/>
</dbReference>
<accession>A0AAE1GFW0</accession>
<gene>
    <name evidence="15" type="ORF">Pcinc_003686</name>
</gene>
<name>A0AAE1GFW0_PETCI</name>
<dbReference type="Gene3D" id="3.40.190.10">
    <property type="entry name" value="Periplasmic binding protein-like II"/>
    <property type="match status" value="1"/>
</dbReference>
<dbReference type="Gene3D" id="1.10.287.70">
    <property type="match status" value="1"/>
</dbReference>
<evidence type="ECO:0000256" key="2">
    <source>
        <dbReference type="ARBA" id="ARBA00008685"/>
    </source>
</evidence>
<evidence type="ECO:0000259" key="13">
    <source>
        <dbReference type="Pfam" id="PF00060"/>
    </source>
</evidence>
<evidence type="ECO:0000256" key="9">
    <source>
        <dbReference type="ARBA" id="ARBA00023170"/>
    </source>
</evidence>
<evidence type="ECO:0000256" key="6">
    <source>
        <dbReference type="ARBA" id="ARBA00022989"/>
    </source>
</evidence>
<keyword evidence="8" id="KW-0472">Membrane</keyword>
<keyword evidence="10" id="KW-0325">Glycoprotein</keyword>
<evidence type="ECO:0000256" key="4">
    <source>
        <dbReference type="ARBA" id="ARBA00022475"/>
    </source>
</evidence>
<keyword evidence="7" id="KW-0406">Ion transport</keyword>
<evidence type="ECO:0000256" key="8">
    <source>
        <dbReference type="ARBA" id="ARBA00023136"/>
    </source>
</evidence>
<dbReference type="SUPFAM" id="SSF53850">
    <property type="entry name" value="Periplasmic binding protein-like II"/>
    <property type="match status" value="1"/>
</dbReference>
<dbReference type="InterPro" id="IPR019594">
    <property type="entry name" value="Glu/Gly-bd"/>
</dbReference>
<comment type="caution">
    <text evidence="15">The sequence shown here is derived from an EMBL/GenBank/DDBJ whole genome shotgun (WGS) entry which is preliminary data.</text>
</comment>
<evidence type="ECO:0000256" key="5">
    <source>
        <dbReference type="ARBA" id="ARBA00022692"/>
    </source>
</evidence>
<evidence type="ECO:0000313" key="16">
    <source>
        <dbReference type="Proteomes" id="UP001286313"/>
    </source>
</evidence>
<keyword evidence="5" id="KW-0812">Transmembrane</keyword>
<sequence length="340" mass="38619">MATLEDEIVEVWRRCGYCEGGKSGVERLGRWNETKPGISGHPSLFRDRPENYNTHKFRLLEKDLFPYLSIERLSDVPGSLVRHRDSIGRRVLQALTSYLNFTYEVREPVDGHWGVELEGGIWTGIVKGLLKEEADFCLDLTVTPPRYPVIQFTGAYVDQSVALLTTKPRPLPEYLSLIRPFEWEVWLAVVAITAVWGATLWLFQKVWPLALGGRTFSFNSAIFYSWGVMLEDPPADPPNNLTGQLLVGWWLAGSLVITLSYRSSLISHLVVQGKSPEINSVEDLMDRDGWSWGTPDMTGAFKTFFSTNPNPAMQELNKQMQVKLSPLELTVIWYCCDSRE</sequence>
<dbReference type="Pfam" id="PF00060">
    <property type="entry name" value="Lig_chan"/>
    <property type="match status" value="1"/>
</dbReference>
<comment type="subcellular location">
    <subcellularLocation>
        <location evidence="1">Cell membrane</location>
        <topology evidence="1">Multi-pass membrane protein</topology>
    </subcellularLocation>
</comment>
<organism evidence="15 16">
    <name type="scientific">Petrolisthes cinctipes</name>
    <name type="common">Flat porcelain crab</name>
    <dbReference type="NCBI Taxonomy" id="88211"/>
    <lineage>
        <taxon>Eukaryota</taxon>
        <taxon>Metazoa</taxon>
        <taxon>Ecdysozoa</taxon>
        <taxon>Arthropoda</taxon>
        <taxon>Crustacea</taxon>
        <taxon>Multicrustacea</taxon>
        <taxon>Malacostraca</taxon>
        <taxon>Eumalacostraca</taxon>
        <taxon>Eucarida</taxon>
        <taxon>Decapoda</taxon>
        <taxon>Pleocyemata</taxon>
        <taxon>Anomura</taxon>
        <taxon>Galatheoidea</taxon>
        <taxon>Porcellanidae</taxon>
        <taxon>Petrolisthes</taxon>
    </lineage>
</organism>
<dbReference type="Proteomes" id="UP001286313">
    <property type="component" value="Unassembled WGS sequence"/>
</dbReference>
<dbReference type="PANTHER" id="PTHR42643:SF24">
    <property type="entry name" value="IONOTROPIC RECEPTOR 60A"/>
    <property type="match status" value="1"/>
</dbReference>
<dbReference type="InterPro" id="IPR052192">
    <property type="entry name" value="Insect_Ionotropic_Sensory_Rcpt"/>
</dbReference>
<feature type="domain" description="Ionotropic glutamate receptor L-glutamate and glycine-binding" evidence="14">
    <location>
        <begin position="90"/>
        <end position="168"/>
    </location>
</feature>
<evidence type="ECO:0000256" key="7">
    <source>
        <dbReference type="ARBA" id="ARBA00023065"/>
    </source>
</evidence>
<evidence type="ECO:0000256" key="10">
    <source>
        <dbReference type="ARBA" id="ARBA00023180"/>
    </source>
</evidence>
<dbReference type="GO" id="GO:0015276">
    <property type="term" value="F:ligand-gated monoatomic ion channel activity"/>
    <property type="evidence" value="ECO:0007669"/>
    <property type="project" value="InterPro"/>
</dbReference>
<proteinExistence type="inferred from homology"/>
<reference evidence="15" key="1">
    <citation type="submission" date="2023-10" db="EMBL/GenBank/DDBJ databases">
        <title>Genome assemblies of two species of porcelain crab, Petrolisthes cinctipes and Petrolisthes manimaculis (Anomura: Porcellanidae).</title>
        <authorList>
            <person name="Angst P."/>
        </authorList>
    </citation>
    <scope>NUCLEOTIDE SEQUENCE</scope>
    <source>
        <strain evidence="15">PB745_01</strain>
        <tissue evidence="15">Gill</tissue>
    </source>
</reference>
<evidence type="ECO:0000256" key="12">
    <source>
        <dbReference type="ARBA" id="ARBA00023303"/>
    </source>
</evidence>
<dbReference type="PANTHER" id="PTHR42643">
    <property type="entry name" value="IONOTROPIC RECEPTOR 20A-RELATED"/>
    <property type="match status" value="1"/>
</dbReference>
<evidence type="ECO:0000256" key="11">
    <source>
        <dbReference type="ARBA" id="ARBA00023286"/>
    </source>
</evidence>
<dbReference type="AlphaFoldDB" id="A0AAE1GFW0"/>
<evidence type="ECO:0000259" key="14">
    <source>
        <dbReference type="Pfam" id="PF10613"/>
    </source>
</evidence>
<protein>
    <submittedName>
        <fullName evidence="15">Uncharacterized protein</fullName>
    </submittedName>
</protein>
<keyword evidence="9" id="KW-0675">Receptor</keyword>
<dbReference type="GO" id="GO:0050906">
    <property type="term" value="P:detection of stimulus involved in sensory perception"/>
    <property type="evidence" value="ECO:0007669"/>
    <property type="project" value="UniProtKB-ARBA"/>
</dbReference>